<sequence length="413" mass="44544">MAQRVCIIGGGVIGLASAYALVRAGMDVSVIEARESVGRETSFANGGQLSYRYVAPLADKGVPLQAIGWMLRGDSPLKLRPRLDPAQWRWMAAFLGACRASVNQRNAGHLLRLAALSQDTLRQWREEDGLDGFDWKRNGKLVTFRRHGTFARARDKVLDRLQQQVLSAADCSRLEPTLGAVDFVGGIYTPNEEVADCHGFCQQLAARLEASGRCTFLLGRKVTGIRHANGSVQAIEMAGEVMPVEHLVLAAGVRSPELALPGVTLPLYPLKGYSLSVPIGTRHQAPAVSITDYDRKVVYARIGEQLRVAAMVDIVGFDTGLEPKRLALIKRQACETFPLAGDYAQATEWAGMRPATPSGVPLIGASVYRNLWLNLGHGALGFTLACGSGQLLAELIGQHTPSIDMQGLAPRAA</sequence>
<evidence type="ECO:0000313" key="2">
    <source>
        <dbReference type="Proteomes" id="UP001637618"/>
    </source>
</evidence>
<dbReference type="Proteomes" id="UP001637618">
    <property type="component" value="Unassembled WGS sequence"/>
</dbReference>
<reference evidence="1" key="1">
    <citation type="submission" date="2022-11" db="EMBL/GenBank/DDBJ databases">
        <title>Draft genome sequences of strains of Pseudomonas imrae sp. nov.</title>
        <authorList>
            <person name="Salva Serra F."/>
            <person name="Nimje P."/>
            <person name="Moore E.R.B."/>
            <person name="Marathe N.P."/>
        </authorList>
    </citation>
    <scope>NUCLEOTIDE SEQUENCE</scope>
    <source>
        <strain evidence="1">15FMM2</strain>
    </source>
</reference>
<keyword evidence="2" id="KW-1185">Reference proteome</keyword>
<organism evidence="1 2">
    <name type="scientific">Pseudomonas imrae</name>
    <dbReference type="NCBI Taxonomy" id="2992837"/>
    <lineage>
        <taxon>Bacteria</taxon>
        <taxon>Pseudomonadati</taxon>
        <taxon>Pseudomonadota</taxon>
        <taxon>Gammaproteobacteria</taxon>
        <taxon>Pseudomonadales</taxon>
        <taxon>Pseudomonadaceae</taxon>
        <taxon>Pseudomonas</taxon>
    </lineage>
</organism>
<accession>A0ACC7P9I6</accession>
<comment type="caution">
    <text evidence="1">The sequence shown here is derived from an EMBL/GenBank/DDBJ whole genome shotgun (WGS) entry which is preliminary data.</text>
</comment>
<dbReference type="EMBL" id="JAPEQY010000003">
    <property type="protein sequence ID" value="MFO2476660.1"/>
    <property type="molecule type" value="Genomic_DNA"/>
</dbReference>
<proteinExistence type="predicted"/>
<name>A0ACC7P9I6_9PSED</name>
<evidence type="ECO:0000313" key="1">
    <source>
        <dbReference type="EMBL" id="MFO2476660.1"/>
    </source>
</evidence>
<gene>
    <name evidence="1" type="ORF">OOJ96_04490</name>
</gene>
<protein>
    <submittedName>
        <fullName evidence="1">D-amino acid dehydrogenase</fullName>
    </submittedName>
</protein>